<dbReference type="Pfam" id="PF00665">
    <property type="entry name" value="rve"/>
    <property type="match status" value="1"/>
</dbReference>
<dbReference type="InterPro" id="IPR001584">
    <property type="entry name" value="Integrase_cat-core"/>
</dbReference>
<dbReference type="NCBIfam" id="NF033516">
    <property type="entry name" value="transpos_IS3"/>
    <property type="match status" value="1"/>
</dbReference>
<feature type="non-terminal residue" evidence="2">
    <location>
        <position position="292"/>
    </location>
</feature>
<dbReference type="InterPro" id="IPR048020">
    <property type="entry name" value="Transpos_IS3"/>
</dbReference>
<gene>
    <name evidence="2" type="ORF">LCGC14_3093560</name>
</gene>
<dbReference type="PANTHER" id="PTHR46889:SF4">
    <property type="entry name" value="TRANSPOSASE INSO FOR INSERTION SEQUENCE ELEMENT IS911B-RELATED"/>
    <property type="match status" value="1"/>
</dbReference>
<dbReference type="AlphaFoldDB" id="A0A0F8WYN4"/>
<dbReference type="PANTHER" id="PTHR46889">
    <property type="entry name" value="TRANSPOSASE INSF FOR INSERTION SEQUENCE IS3B-RELATED"/>
    <property type="match status" value="1"/>
</dbReference>
<dbReference type="EMBL" id="LAZR01066440">
    <property type="protein sequence ID" value="KKK53560.1"/>
    <property type="molecule type" value="Genomic_DNA"/>
</dbReference>
<dbReference type="SUPFAM" id="SSF53098">
    <property type="entry name" value="Ribonuclease H-like"/>
    <property type="match status" value="1"/>
</dbReference>
<dbReference type="InterPro" id="IPR036397">
    <property type="entry name" value="RNaseH_sf"/>
</dbReference>
<feature type="domain" description="Integrase catalytic" evidence="1">
    <location>
        <begin position="113"/>
        <end position="278"/>
    </location>
</feature>
<accession>A0A0F8WYN4</accession>
<reference evidence="2" key="1">
    <citation type="journal article" date="2015" name="Nature">
        <title>Complex archaea that bridge the gap between prokaryotes and eukaryotes.</title>
        <authorList>
            <person name="Spang A."/>
            <person name="Saw J.H."/>
            <person name="Jorgensen S.L."/>
            <person name="Zaremba-Niedzwiedzka K."/>
            <person name="Martijn J."/>
            <person name="Lind A.E."/>
            <person name="van Eijk R."/>
            <person name="Schleper C."/>
            <person name="Guy L."/>
            <person name="Ettema T.J."/>
        </authorList>
    </citation>
    <scope>NUCLEOTIDE SEQUENCE</scope>
</reference>
<name>A0A0F8WYN4_9ZZZZ</name>
<dbReference type="PROSITE" id="PS50994">
    <property type="entry name" value="INTEGRASE"/>
    <property type="match status" value="1"/>
</dbReference>
<dbReference type="Gene3D" id="3.30.420.10">
    <property type="entry name" value="Ribonuclease H-like superfamily/Ribonuclease H"/>
    <property type="match status" value="1"/>
</dbReference>
<dbReference type="GO" id="GO:0015074">
    <property type="term" value="P:DNA integration"/>
    <property type="evidence" value="ECO:0007669"/>
    <property type="project" value="InterPro"/>
</dbReference>
<comment type="caution">
    <text evidence="2">The sequence shown here is derived from an EMBL/GenBank/DDBJ whole genome shotgun (WGS) entry which is preliminary data.</text>
</comment>
<sequence>MAPSVGARAACAALGLSRATWYRWRRPQRVAPGKPRPTPARALSPAERQRLLDLLHSERFLDCAPAAVYAALLDEGVYLASERTMYRLLAAASELRERRNQLQHPSYAAPELMATAPNELWSWDITKLKGPAKWTYYHLYVILDVFSRYVVGWMVAARESAALAERLIGATLHKQGIAPGTLTLHADRGSSMRSQPVALLLADLGVAKTHTRPYTASDNPYSEAQFKTLKYRPGFPRRFGSLADARAFCQAFFRWYNREHRHSSLGLVTPEAVHDGRAPQLYAARAAVLQAA</sequence>
<evidence type="ECO:0000313" key="2">
    <source>
        <dbReference type="EMBL" id="KKK53560.1"/>
    </source>
</evidence>
<organism evidence="2">
    <name type="scientific">marine sediment metagenome</name>
    <dbReference type="NCBI Taxonomy" id="412755"/>
    <lineage>
        <taxon>unclassified sequences</taxon>
        <taxon>metagenomes</taxon>
        <taxon>ecological metagenomes</taxon>
    </lineage>
</organism>
<proteinExistence type="predicted"/>
<dbReference type="InterPro" id="IPR012337">
    <property type="entry name" value="RNaseH-like_sf"/>
</dbReference>
<dbReference type="GO" id="GO:0003676">
    <property type="term" value="F:nucleic acid binding"/>
    <property type="evidence" value="ECO:0007669"/>
    <property type="project" value="InterPro"/>
</dbReference>
<dbReference type="InterPro" id="IPR050900">
    <property type="entry name" value="Transposase_IS3/IS150/IS904"/>
</dbReference>
<protein>
    <recommendedName>
        <fullName evidence="1">Integrase catalytic domain-containing protein</fullName>
    </recommendedName>
</protein>
<evidence type="ECO:0000259" key="1">
    <source>
        <dbReference type="PROSITE" id="PS50994"/>
    </source>
</evidence>